<protein>
    <submittedName>
        <fullName evidence="2">Uncharacterized protein</fullName>
    </submittedName>
</protein>
<sequence>MAHIADHYSQQHADQNPSRTFNLLHLCPYRYTKNRFKNILRCDFPKGTARGCFILAALFWRAGYLFCCSVLFHCADMP</sequence>
<keyword evidence="1" id="KW-1133">Transmembrane helix</keyword>
<gene>
    <name evidence="2" type="ORF">CAter282_0649</name>
</gene>
<organism evidence="2 3">
    <name type="scientific">Collimonas arenae</name>
    <dbReference type="NCBI Taxonomy" id="279058"/>
    <lineage>
        <taxon>Bacteria</taxon>
        <taxon>Pseudomonadati</taxon>
        <taxon>Pseudomonadota</taxon>
        <taxon>Betaproteobacteria</taxon>
        <taxon>Burkholderiales</taxon>
        <taxon>Oxalobacteraceae</taxon>
        <taxon>Collimonas</taxon>
    </lineage>
</organism>
<keyword evidence="3" id="KW-1185">Reference proteome</keyword>
<dbReference type="AlphaFoldDB" id="A0A127QEG7"/>
<dbReference type="EMBL" id="CP013235">
    <property type="protein sequence ID" value="AMP08457.1"/>
    <property type="molecule type" value="Genomic_DNA"/>
</dbReference>
<feature type="transmembrane region" description="Helical" evidence="1">
    <location>
        <begin position="51"/>
        <end position="72"/>
    </location>
</feature>
<evidence type="ECO:0000256" key="1">
    <source>
        <dbReference type="SAM" id="Phobius"/>
    </source>
</evidence>
<dbReference type="Proteomes" id="UP000071778">
    <property type="component" value="Chromosome"/>
</dbReference>
<evidence type="ECO:0000313" key="2">
    <source>
        <dbReference type="EMBL" id="AMP08457.1"/>
    </source>
</evidence>
<keyword evidence="1" id="KW-0472">Membrane</keyword>
<keyword evidence="1" id="KW-0812">Transmembrane</keyword>
<proteinExistence type="predicted"/>
<name>A0A127QEG7_9BURK</name>
<accession>A0A127QEG7</accession>
<evidence type="ECO:0000313" key="3">
    <source>
        <dbReference type="Proteomes" id="UP000071778"/>
    </source>
</evidence>
<reference evidence="2 3" key="1">
    <citation type="submission" date="2015-11" db="EMBL/GenBank/DDBJ databases">
        <title>Exploring the genomic traits of fungus-feeding bacterial genus Collimonas.</title>
        <authorList>
            <person name="Song C."/>
            <person name="Schmidt R."/>
            <person name="de Jager V."/>
            <person name="Krzyzanowska D."/>
            <person name="Jongedijk E."/>
            <person name="Cankar K."/>
            <person name="Beekwilder J."/>
            <person name="van Veen A."/>
            <person name="de Boer W."/>
            <person name="van Veen J.A."/>
            <person name="Garbeva P."/>
        </authorList>
    </citation>
    <scope>NUCLEOTIDE SEQUENCE [LARGE SCALE GENOMIC DNA]</scope>
    <source>
        <strain evidence="2 3">Ter282</strain>
    </source>
</reference>